<comment type="caution">
    <text evidence="2">The sequence shown here is derived from an EMBL/GenBank/DDBJ whole genome shotgun (WGS) entry which is preliminary data.</text>
</comment>
<keyword evidence="1" id="KW-1133">Transmembrane helix</keyword>
<dbReference type="AlphaFoldDB" id="A0ABD1P2W7"/>
<keyword evidence="1" id="KW-0472">Membrane</keyword>
<dbReference type="PANTHER" id="PTHR31970">
    <property type="match status" value="1"/>
</dbReference>
<dbReference type="EMBL" id="JBFOLK010000031">
    <property type="protein sequence ID" value="KAL2458223.1"/>
    <property type="molecule type" value="Genomic_DNA"/>
</dbReference>
<proteinExistence type="predicted"/>
<dbReference type="PANTHER" id="PTHR31970:SF0">
    <property type="entry name" value="MOLYBDATE TRANSPORTER 1"/>
    <property type="match status" value="1"/>
</dbReference>
<evidence type="ECO:0000313" key="2">
    <source>
        <dbReference type="EMBL" id="KAL2458223.1"/>
    </source>
</evidence>
<dbReference type="InterPro" id="IPR031563">
    <property type="entry name" value="MOT1/MOT2"/>
</dbReference>
<organism evidence="2 3">
    <name type="scientific">Abeliophyllum distichum</name>
    <dbReference type="NCBI Taxonomy" id="126358"/>
    <lineage>
        <taxon>Eukaryota</taxon>
        <taxon>Viridiplantae</taxon>
        <taxon>Streptophyta</taxon>
        <taxon>Embryophyta</taxon>
        <taxon>Tracheophyta</taxon>
        <taxon>Spermatophyta</taxon>
        <taxon>Magnoliopsida</taxon>
        <taxon>eudicotyledons</taxon>
        <taxon>Gunneridae</taxon>
        <taxon>Pentapetalae</taxon>
        <taxon>asterids</taxon>
        <taxon>lamiids</taxon>
        <taxon>Lamiales</taxon>
        <taxon>Oleaceae</taxon>
        <taxon>Forsythieae</taxon>
        <taxon>Abeliophyllum</taxon>
    </lineage>
</organism>
<protein>
    <submittedName>
        <fullName evidence="2">Molybdate transporter 2</fullName>
    </submittedName>
</protein>
<evidence type="ECO:0000256" key="1">
    <source>
        <dbReference type="SAM" id="Phobius"/>
    </source>
</evidence>
<dbReference type="Proteomes" id="UP001604336">
    <property type="component" value="Unassembled WGS sequence"/>
</dbReference>
<name>A0ABD1P2W7_9LAMI</name>
<gene>
    <name evidence="2" type="ORF">Adt_46037</name>
</gene>
<accession>A0ABD1P2W7</accession>
<sequence>MQFFGEDFGSIFSCILEVLLLFDGIKLAMCSRDMNSKEEFVVVLICTAVSLVGSSAALGFLCGILLLRAKRLGDCSNLVPQLSSIICRSNIELELSQCWSVNMDDLFDEFL</sequence>
<reference evidence="3" key="1">
    <citation type="submission" date="2024-07" db="EMBL/GenBank/DDBJ databases">
        <title>Two chromosome-level genome assemblies of Korean endemic species Abeliophyllum distichum and Forsythia ovata (Oleaceae).</title>
        <authorList>
            <person name="Jang H."/>
        </authorList>
    </citation>
    <scope>NUCLEOTIDE SEQUENCE [LARGE SCALE GENOMIC DNA]</scope>
</reference>
<evidence type="ECO:0000313" key="3">
    <source>
        <dbReference type="Proteomes" id="UP001604336"/>
    </source>
</evidence>
<keyword evidence="1" id="KW-0812">Transmembrane</keyword>
<keyword evidence="3" id="KW-1185">Reference proteome</keyword>
<feature type="transmembrane region" description="Helical" evidence="1">
    <location>
        <begin position="40"/>
        <end position="67"/>
    </location>
</feature>